<dbReference type="RefSeq" id="WP_063382360.1">
    <property type="nucleotide sequence ID" value="NZ_AUXX01000042.1"/>
</dbReference>
<comment type="caution">
    <text evidence="8">The sequence shown here is derived from an EMBL/GenBank/DDBJ whole genome shotgun (WGS) entry which is preliminary data.</text>
</comment>
<feature type="transmembrane region" description="Helical" evidence="6">
    <location>
        <begin position="7"/>
        <end position="29"/>
    </location>
</feature>
<protein>
    <recommendedName>
        <fullName evidence="7">GtrA/DPMS transmembrane domain-containing protein</fullName>
    </recommendedName>
</protein>
<dbReference type="InterPro" id="IPR007267">
    <property type="entry name" value="GtrA_DPMS_TM"/>
</dbReference>
<proteinExistence type="inferred from homology"/>
<accession>A0A167K6M4</accession>
<gene>
    <name evidence="8" type="ORF">N478_25685</name>
</gene>
<feature type="domain" description="GtrA/DPMS transmembrane" evidence="7">
    <location>
        <begin position="6"/>
        <end position="124"/>
    </location>
</feature>
<dbReference type="PATRIC" id="fig|1365257.3.peg.4057"/>
<keyword evidence="5 6" id="KW-0472">Membrane</keyword>
<evidence type="ECO:0000313" key="8">
    <source>
        <dbReference type="EMBL" id="KZN62206.1"/>
    </source>
</evidence>
<evidence type="ECO:0000256" key="6">
    <source>
        <dbReference type="SAM" id="Phobius"/>
    </source>
</evidence>
<keyword evidence="3 6" id="KW-0812">Transmembrane</keyword>
<evidence type="ECO:0000259" key="7">
    <source>
        <dbReference type="Pfam" id="PF04138"/>
    </source>
</evidence>
<sequence length="129" mass="14314">MQQVIKFALVGTVGFAVDVSMFTIFSFGLSLHLEWARVLAFFGAAFTTWLGNRHFTFCSKNANRAVSECVKSLITACIAGAMNFTVFKVMTEYSNELLFVYFALVCGVLIGMVVNYVLSALWVFKAQHA</sequence>
<evidence type="ECO:0000256" key="3">
    <source>
        <dbReference type="ARBA" id="ARBA00022692"/>
    </source>
</evidence>
<feature type="transmembrane region" description="Helical" evidence="6">
    <location>
        <begin position="73"/>
        <end position="91"/>
    </location>
</feature>
<evidence type="ECO:0000256" key="4">
    <source>
        <dbReference type="ARBA" id="ARBA00022989"/>
    </source>
</evidence>
<feature type="transmembrane region" description="Helical" evidence="6">
    <location>
        <begin position="35"/>
        <end position="52"/>
    </location>
</feature>
<comment type="similarity">
    <text evidence="2">Belongs to the GtrA family.</text>
</comment>
<dbReference type="PANTHER" id="PTHR38459">
    <property type="entry name" value="PROPHAGE BACTOPRENOL-LINKED GLUCOSE TRANSLOCASE HOMOLOG"/>
    <property type="match status" value="1"/>
</dbReference>
<evidence type="ECO:0000256" key="2">
    <source>
        <dbReference type="ARBA" id="ARBA00009399"/>
    </source>
</evidence>
<dbReference type="EMBL" id="AUXX01000042">
    <property type="protein sequence ID" value="KZN62206.1"/>
    <property type="molecule type" value="Genomic_DNA"/>
</dbReference>
<feature type="transmembrane region" description="Helical" evidence="6">
    <location>
        <begin position="97"/>
        <end position="124"/>
    </location>
</feature>
<reference evidence="8 9" key="1">
    <citation type="submission" date="2013-07" db="EMBL/GenBank/DDBJ databases">
        <title>Comparative Genomic and Metabolomic Analysis of Twelve Strains of Pseudoalteromonas luteoviolacea.</title>
        <authorList>
            <person name="Vynne N.G."/>
            <person name="Mansson M."/>
            <person name="Gram L."/>
        </authorList>
    </citation>
    <scope>NUCLEOTIDE SEQUENCE [LARGE SCALE GENOMIC DNA]</scope>
    <source>
        <strain evidence="8 9">S4060-1</strain>
    </source>
</reference>
<dbReference type="Proteomes" id="UP000076661">
    <property type="component" value="Unassembled WGS sequence"/>
</dbReference>
<name>A0A167K6M4_9GAMM</name>
<evidence type="ECO:0000256" key="5">
    <source>
        <dbReference type="ARBA" id="ARBA00023136"/>
    </source>
</evidence>
<organism evidence="8 9">
    <name type="scientific">Pseudoalteromonas luteoviolacea S4060-1</name>
    <dbReference type="NCBI Taxonomy" id="1365257"/>
    <lineage>
        <taxon>Bacteria</taxon>
        <taxon>Pseudomonadati</taxon>
        <taxon>Pseudomonadota</taxon>
        <taxon>Gammaproteobacteria</taxon>
        <taxon>Alteromonadales</taxon>
        <taxon>Pseudoalteromonadaceae</taxon>
        <taxon>Pseudoalteromonas</taxon>
    </lineage>
</organism>
<keyword evidence="4 6" id="KW-1133">Transmembrane helix</keyword>
<comment type="subcellular location">
    <subcellularLocation>
        <location evidence="1">Membrane</location>
        <topology evidence="1">Multi-pass membrane protein</topology>
    </subcellularLocation>
</comment>
<dbReference type="Pfam" id="PF04138">
    <property type="entry name" value="GtrA_DPMS_TM"/>
    <property type="match status" value="1"/>
</dbReference>
<evidence type="ECO:0000256" key="1">
    <source>
        <dbReference type="ARBA" id="ARBA00004141"/>
    </source>
</evidence>
<dbReference type="AlphaFoldDB" id="A0A167K6M4"/>
<dbReference type="GO" id="GO:0005886">
    <property type="term" value="C:plasma membrane"/>
    <property type="evidence" value="ECO:0007669"/>
    <property type="project" value="TreeGrafter"/>
</dbReference>
<dbReference type="PANTHER" id="PTHR38459:SF1">
    <property type="entry name" value="PROPHAGE BACTOPRENOL-LINKED GLUCOSE TRANSLOCASE HOMOLOG"/>
    <property type="match status" value="1"/>
</dbReference>
<dbReference type="GO" id="GO:0000271">
    <property type="term" value="P:polysaccharide biosynthetic process"/>
    <property type="evidence" value="ECO:0007669"/>
    <property type="project" value="InterPro"/>
</dbReference>
<dbReference type="InterPro" id="IPR051401">
    <property type="entry name" value="GtrA_CellWall_Glycosyl"/>
</dbReference>
<evidence type="ECO:0000313" key="9">
    <source>
        <dbReference type="Proteomes" id="UP000076661"/>
    </source>
</evidence>